<feature type="compositionally biased region" description="Polar residues" evidence="7">
    <location>
        <begin position="1072"/>
        <end position="1083"/>
    </location>
</feature>
<dbReference type="Proteomes" id="UP000239156">
    <property type="component" value="Unassembled WGS sequence"/>
</dbReference>
<dbReference type="Pfam" id="PF13087">
    <property type="entry name" value="AAA_12"/>
    <property type="match status" value="1"/>
</dbReference>
<name>A0A2S4W6C9_9BASI</name>
<evidence type="ECO:0000259" key="10">
    <source>
        <dbReference type="Pfam" id="PF13087"/>
    </source>
</evidence>
<dbReference type="PANTHER" id="PTHR10887">
    <property type="entry name" value="DNA2/NAM7 HELICASE FAMILY"/>
    <property type="match status" value="1"/>
</dbReference>
<dbReference type="PANTHER" id="PTHR10887:SF495">
    <property type="entry name" value="HELICASE SENATAXIN ISOFORM X1-RELATED"/>
    <property type="match status" value="1"/>
</dbReference>
<dbReference type="VEuPathDB" id="FungiDB:PSHT_12034"/>
<dbReference type="VEuPathDB" id="FungiDB:PSHT_05238"/>
<dbReference type="FunFam" id="3.40.50.300:FF:000326">
    <property type="entry name" value="P-loop containing nucleoside triphosphate hydrolase"/>
    <property type="match status" value="1"/>
</dbReference>
<dbReference type="SUPFAM" id="SSF52540">
    <property type="entry name" value="P-loop containing nucleoside triphosphate hydrolases"/>
    <property type="match status" value="1"/>
</dbReference>
<keyword evidence="5" id="KW-0067">ATP-binding</keyword>
<evidence type="ECO:0000256" key="6">
    <source>
        <dbReference type="SAM" id="Coils"/>
    </source>
</evidence>
<dbReference type="VEuPathDB" id="FungiDB:PSTT_00612"/>
<keyword evidence="3" id="KW-0378">Hydrolase</keyword>
<dbReference type="CDD" id="cd18808">
    <property type="entry name" value="SF1_C_Upf1"/>
    <property type="match status" value="1"/>
</dbReference>
<dbReference type="GO" id="GO:0001147">
    <property type="term" value="F:transcription termination site sequence-specific DNA binding"/>
    <property type="evidence" value="ECO:0007669"/>
    <property type="project" value="TreeGrafter"/>
</dbReference>
<feature type="coiled-coil region" evidence="6">
    <location>
        <begin position="1597"/>
        <end position="1662"/>
    </location>
</feature>
<dbReference type="Pfam" id="PF13086">
    <property type="entry name" value="AAA_11"/>
    <property type="match status" value="1"/>
</dbReference>
<dbReference type="InterPro" id="IPR045055">
    <property type="entry name" value="DNA2/NAM7-like"/>
</dbReference>
<feature type="region of interest" description="Disordered" evidence="7">
    <location>
        <begin position="1115"/>
        <end position="1197"/>
    </location>
</feature>
<dbReference type="InterPro" id="IPR027417">
    <property type="entry name" value="P-loop_NTPase"/>
</dbReference>
<comment type="caution">
    <text evidence="12">The sequence shown here is derived from an EMBL/GenBank/DDBJ whole genome shotgun (WGS) entry which is preliminary data.</text>
</comment>
<organism evidence="12 13">
    <name type="scientific">Puccinia striiformis</name>
    <dbReference type="NCBI Taxonomy" id="27350"/>
    <lineage>
        <taxon>Eukaryota</taxon>
        <taxon>Fungi</taxon>
        <taxon>Dikarya</taxon>
        <taxon>Basidiomycota</taxon>
        <taxon>Pucciniomycotina</taxon>
        <taxon>Pucciniomycetes</taxon>
        <taxon>Pucciniales</taxon>
        <taxon>Pucciniaceae</taxon>
        <taxon>Puccinia</taxon>
    </lineage>
</organism>
<comment type="similarity">
    <text evidence="1">Belongs to the DNA2/NAM7 helicase family.</text>
</comment>
<sequence length="2176" mass="240965">MSDSLRKRILFSLNPRRLTGPLNARQMEPEATESDHYQAFIKSLSNLTQNSTEQSCWTKATTLGLAWIIHRVQSDLEPLGPHSGYGHLFCDKGLRAGQLKHSREPLRIDQTDFHEYRAFLLRLISFKPKGMVQIWRETYVACITNCLDCAAGHDVSLTQLAEKWLPLYHIMVPGNPSTFIRSIYNFLIVMIRPSLEGVAHPEPDTTRPVSFSPTFAPLLSIVLSRPELLTDSKMWPAVSQVMANQLTRGPFEDIHAELSLPGLILLTMNDNVDCAALARQQLNYFKSRGSASNALSGPTEAMKAVMAEITMILNRGHINSSQGHQLKFLRDLVIHPTRENSWLSLASILPALSSFPAHPSNGVSLSCFGLPKLILDHIADLGGHLPKVYSCWGILLRQLGYSFWTIAQEASNEPSTSNAVHESCPAEALQKVFGREDLASNLGSTDFVEQCLDWLLPFVRSVTDSSQFSTDTFDVLKKILVDQLQRSPYDVPVRVGAANLTLAIWRDLLSSKASSDDIACIPTDKSPNSPPEAVLARTRVQQFLRTFLAFFVDLAYDSRCKIGPWAQVQPQAQQIVEQITFHESQNLALALRELSKTLLKINKADLKSVDLSHINIRISKPVWIKIYQLSNDYSESNQYLMKVFSLLIRSLSNCAHIDHLASASWLPPGKPVNSSLEPTIAALNNAVSTIRAPLVDALIDLSGSTYGSQLLATLMKEPSIIKAVIILIFSPNDGLHTSSLALVRQWSDCTSRLDCLRALLSNGQRVAFEGMIGALKNVDLHAKILPDAMSLARRFVRCMTDVISIFCSPTDGLLRDESYIQSLNACDIVEFWSLMCSSVANIFARTPHWAEFWQSTEMTEWMRDALIFAEQLVKTFQIFEAAACGRLNENVDGNESLRSKMVDSFMRPTESIVAWLRLNDADLLDRSTGVTVQMLEKIGKFKRPLNPAIVERLAKYIERSSTPAVISTNQVALTNQQCVYLKNALATHPDLAQRFATIIDDEDDEDEIEIAETGDAVCSLPSDNGGNNRTHTSQWTDIFPQIKSSAGPSTHANQRTNQNGQPKARGADQPTMKVSYSRPSSKPTVADKPAPRRTYAHDSVIGNLRKEMKAFRPILNKSRLPLTRPGQAPHSAAMPNQSAFAQAPQRLSRPNFGQPPMRNFQNNQSNQTHQAVDDGSEETSEDDVQETTGLAGLVKAQKGKTFQSRKLAEPRRKIKMFNDPAIEKQKKVAQARREQQNILKLQKLRMQPDFTDLHRYILQWDYNHTGPCPPSAPTNYNHLPPSFGSFSHYLSCLEPLLMCETWQQISQAKESVTSGEKAPIPIDVVGRTSVDDFIEIYTTIKHGLLPERTYFNESDLVLVRSADPQLPSRCIMAKVIGLSRKPESFELNLRLHFGSARQEIAGYLVPKTKWVVVHLCSLSTTHREWAALRSLPYLTLGNDILQARATSPAPIAEEHLIKVMRCQKVNEPQGRAIISALATPGFSLIQGPPGTGKTSTIVGLIGAFIASRPKVDDSTGGGPPSITRKILLCAPSNAAVDEVAKRLKEGVRGAQGELIIPKLVRIGADSKVNLAVKDIFIDELVEAMSKDSEPGQAAQKVAGATGAIQDLRNQLTELRDARDSKQMEAERLATEAPQYRKLQEEVTRIRRKIHELSAKIDQARDQQDASKRYLDAAKRKLRMQILQDADVVCSTLSGSGHDYMSQLPFDFETVVIDEACQCVEPASLIPLRYNATQCILVGDPMQLPPTVLSQTASRSGYDQSLFVRMQRNAPDAAHLLSIQYRMHPSISTFPSKAFYDSRLLDGPDMGTKAAQPWHQPDSLFPPYAFFHPVGAREERGPHHSILNRTEAALAVSIYWRIANDYPQIDFAYRVGIITGYAAQVGEIRRQLRAKFPADVAAAIDVNTVDGFQGQEKDIIILSCVRGGREENNSSGGGIGFLKDIRRMNVALTRAKSSMFIIGNRSILSQDPTWKALVEDAAGRSAISEVTSQTFYSTSSVPIVSKSRQSNQAARFKKTSKPPVGLLMTPKQASEQSQARGTVTKAKQALKRKISIDASDGVQDRRDEAAGLSTIQVIHPVNPQQIPGIAPAAIPLPKEAAGQSHPGPSAPVPVKRPIAAMKQQAPRPKPAPSLFIKKPKRPEGNSIRRPSHPGTGGTEGNRSVRQRMQDEMNMMQRPNQH</sequence>
<proteinExistence type="inferred from homology"/>
<feature type="domain" description="DNA2/NAM7 helicase-like C-terminal" evidence="10">
    <location>
        <begin position="1757"/>
        <end position="1960"/>
    </location>
</feature>
<evidence type="ECO:0000256" key="2">
    <source>
        <dbReference type="ARBA" id="ARBA00022741"/>
    </source>
</evidence>
<feature type="domain" description="Helicase SEN1 beta-barrel" evidence="11">
    <location>
        <begin position="1317"/>
        <end position="1414"/>
    </location>
</feature>
<feature type="domain" description="Helicase Sen1 N-terminal" evidence="8">
    <location>
        <begin position="135"/>
        <end position="927"/>
    </location>
</feature>
<evidence type="ECO:0000256" key="5">
    <source>
        <dbReference type="ARBA" id="ARBA00022840"/>
    </source>
</evidence>
<evidence type="ECO:0000259" key="8">
    <source>
        <dbReference type="Pfam" id="PF12726"/>
    </source>
</evidence>
<dbReference type="Pfam" id="PF23576">
    <property type="entry name" value="SEN1_barrel"/>
    <property type="match status" value="1"/>
</dbReference>
<dbReference type="InterPro" id="IPR056474">
    <property type="entry name" value="SEN1_barrel"/>
</dbReference>
<dbReference type="GO" id="GO:0016787">
    <property type="term" value="F:hydrolase activity"/>
    <property type="evidence" value="ECO:0007669"/>
    <property type="project" value="UniProtKB-KW"/>
</dbReference>
<dbReference type="EMBL" id="PKSL01000003">
    <property type="protein sequence ID" value="POW17321.1"/>
    <property type="molecule type" value="Genomic_DNA"/>
</dbReference>
<dbReference type="GO" id="GO:0005694">
    <property type="term" value="C:chromosome"/>
    <property type="evidence" value="ECO:0007669"/>
    <property type="project" value="UniProtKB-ARBA"/>
</dbReference>
<reference evidence="12" key="1">
    <citation type="submission" date="2017-12" db="EMBL/GenBank/DDBJ databases">
        <title>Gene loss provides genomic basis for host adaptation in cereal stripe rust fungi.</title>
        <authorList>
            <person name="Xia C."/>
        </authorList>
    </citation>
    <scope>NUCLEOTIDE SEQUENCE [LARGE SCALE GENOMIC DNA]</scope>
    <source>
        <strain evidence="12">93-210</strain>
    </source>
</reference>
<evidence type="ECO:0000256" key="7">
    <source>
        <dbReference type="SAM" id="MobiDB-lite"/>
    </source>
</evidence>
<evidence type="ECO:0000256" key="3">
    <source>
        <dbReference type="ARBA" id="ARBA00022801"/>
    </source>
</evidence>
<evidence type="ECO:0000259" key="9">
    <source>
        <dbReference type="Pfam" id="PF13086"/>
    </source>
</evidence>
<dbReference type="InterPro" id="IPR041677">
    <property type="entry name" value="DNA2/NAM7_AAA_11"/>
</dbReference>
<evidence type="ECO:0000256" key="4">
    <source>
        <dbReference type="ARBA" id="ARBA00022806"/>
    </source>
</evidence>
<evidence type="ECO:0000259" key="11">
    <source>
        <dbReference type="Pfam" id="PF23576"/>
    </source>
</evidence>
<dbReference type="CDD" id="cd18042">
    <property type="entry name" value="DEXXQc_SETX"/>
    <property type="match status" value="1"/>
</dbReference>
<feature type="compositionally biased region" description="Polar residues" evidence="7">
    <location>
        <begin position="1159"/>
        <end position="1170"/>
    </location>
</feature>
<dbReference type="Gene3D" id="3.40.50.300">
    <property type="entry name" value="P-loop containing nucleotide triphosphate hydrolases"/>
    <property type="match status" value="2"/>
</dbReference>
<dbReference type="GO" id="GO:0004386">
    <property type="term" value="F:helicase activity"/>
    <property type="evidence" value="ECO:0007669"/>
    <property type="project" value="UniProtKB-KW"/>
</dbReference>
<feature type="region of interest" description="Disordered" evidence="7">
    <location>
        <begin position="2116"/>
        <end position="2176"/>
    </location>
</feature>
<dbReference type="GO" id="GO:0006369">
    <property type="term" value="P:termination of RNA polymerase II transcription"/>
    <property type="evidence" value="ECO:0007669"/>
    <property type="project" value="TreeGrafter"/>
</dbReference>
<feature type="region of interest" description="Disordered" evidence="7">
    <location>
        <begin position="1041"/>
        <end position="1101"/>
    </location>
</feature>
<dbReference type="GO" id="GO:0005524">
    <property type="term" value="F:ATP binding"/>
    <property type="evidence" value="ECO:0007669"/>
    <property type="project" value="UniProtKB-KW"/>
</dbReference>
<dbReference type="InterPro" id="IPR024481">
    <property type="entry name" value="Helicase_Sen1_N"/>
</dbReference>
<dbReference type="Pfam" id="PF12726">
    <property type="entry name" value="SEN1_N"/>
    <property type="match status" value="1"/>
</dbReference>
<keyword evidence="6" id="KW-0175">Coiled coil</keyword>
<accession>A0A2S4W6C9</accession>
<dbReference type="GO" id="GO:0016604">
    <property type="term" value="C:nuclear body"/>
    <property type="evidence" value="ECO:0007669"/>
    <property type="project" value="TreeGrafter"/>
</dbReference>
<feature type="compositionally biased region" description="Acidic residues" evidence="7">
    <location>
        <begin position="1174"/>
        <end position="1185"/>
    </location>
</feature>
<evidence type="ECO:0000313" key="13">
    <source>
        <dbReference type="Proteomes" id="UP000239156"/>
    </source>
</evidence>
<protein>
    <recommendedName>
        <fullName evidence="14">AAA+ ATPase domain-containing protein</fullName>
    </recommendedName>
</protein>
<dbReference type="InterPro" id="IPR041679">
    <property type="entry name" value="DNA2/NAM7-like_C"/>
</dbReference>
<evidence type="ECO:0008006" key="14">
    <source>
        <dbReference type="Google" id="ProtNLM"/>
    </source>
</evidence>
<evidence type="ECO:0000313" key="12">
    <source>
        <dbReference type="EMBL" id="POW17321.1"/>
    </source>
</evidence>
<evidence type="ECO:0000256" key="1">
    <source>
        <dbReference type="ARBA" id="ARBA00007913"/>
    </source>
</evidence>
<feature type="compositionally biased region" description="Polar residues" evidence="7">
    <location>
        <begin position="1041"/>
        <end position="1061"/>
    </location>
</feature>
<dbReference type="InterPro" id="IPR047187">
    <property type="entry name" value="SF1_C_Upf1"/>
</dbReference>
<keyword evidence="13" id="KW-1185">Reference proteome</keyword>
<keyword evidence="2" id="KW-0547">Nucleotide-binding</keyword>
<keyword evidence="4" id="KW-0347">Helicase</keyword>
<gene>
    <name evidence="12" type="ORF">PSTT_00612</name>
</gene>
<feature type="domain" description="DNA2/NAM7 helicase helicase" evidence="9">
    <location>
        <begin position="1465"/>
        <end position="1750"/>
    </location>
</feature>